<reference evidence="1" key="1">
    <citation type="submission" date="2014-09" db="EMBL/GenBank/DDBJ databases">
        <authorList>
            <person name="Magalhaes I.L.F."/>
            <person name="Oliveira U."/>
            <person name="Santos F.R."/>
            <person name="Vidigal T.H.D.A."/>
            <person name="Brescovit A.D."/>
            <person name="Santos A.J."/>
        </authorList>
    </citation>
    <scope>NUCLEOTIDE SEQUENCE</scope>
    <source>
        <tissue evidence="1">Shoot tissue taken approximately 20 cm above the soil surface</tissue>
    </source>
</reference>
<protein>
    <submittedName>
        <fullName evidence="1">Uncharacterized protein</fullName>
    </submittedName>
</protein>
<accession>A0A0A9AM79</accession>
<reference evidence="1" key="2">
    <citation type="journal article" date="2015" name="Data Brief">
        <title>Shoot transcriptome of the giant reed, Arundo donax.</title>
        <authorList>
            <person name="Barrero R.A."/>
            <person name="Guerrero F.D."/>
            <person name="Moolhuijzen P."/>
            <person name="Goolsby J.A."/>
            <person name="Tidwell J."/>
            <person name="Bellgard S.E."/>
            <person name="Bellgard M.I."/>
        </authorList>
    </citation>
    <scope>NUCLEOTIDE SEQUENCE</scope>
    <source>
        <tissue evidence="1">Shoot tissue taken approximately 20 cm above the soil surface</tissue>
    </source>
</reference>
<evidence type="ECO:0000313" key="1">
    <source>
        <dbReference type="EMBL" id="JAD52824.1"/>
    </source>
</evidence>
<organism evidence="1">
    <name type="scientific">Arundo donax</name>
    <name type="common">Giant reed</name>
    <name type="synonym">Donax arundinaceus</name>
    <dbReference type="NCBI Taxonomy" id="35708"/>
    <lineage>
        <taxon>Eukaryota</taxon>
        <taxon>Viridiplantae</taxon>
        <taxon>Streptophyta</taxon>
        <taxon>Embryophyta</taxon>
        <taxon>Tracheophyta</taxon>
        <taxon>Spermatophyta</taxon>
        <taxon>Magnoliopsida</taxon>
        <taxon>Liliopsida</taxon>
        <taxon>Poales</taxon>
        <taxon>Poaceae</taxon>
        <taxon>PACMAD clade</taxon>
        <taxon>Arundinoideae</taxon>
        <taxon>Arundineae</taxon>
        <taxon>Arundo</taxon>
    </lineage>
</organism>
<dbReference type="AlphaFoldDB" id="A0A0A9AM79"/>
<proteinExistence type="predicted"/>
<dbReference type="EMBL" id="GBRH01245071">
    <property type="protein sequence ID" value="JAD52824.1"/>
    <property type="molecule type" value="Transcribed_RNA"/>
</dbReference>
<name>A0A0A9AM79_ARUDO</name>
<sequence length="43" mass="4804">MTPLKKSFTKANSSGLFDATLVCLARFTFCFLMPEPLSEAYLL</sequence>